<evidence type="ECO:0000313" key="3">
    <source>
        <dbReference type="EMBL" id="HIK00099.1"/>
    </source>
</evidence>
<dbReference type="EMBL" id="DVAB01000008">
    <property type="protein sequence ID" value="HIK00099.1"/>
    <property type="molecule type" value="Genomic_DNA"/>
</dbReference>
<reference evidence="3 4" key="1">
    <citation type="journal article" name="Nat. Commun.">
        <title>Undinarchaeota illuminate DPANN phylogeny and the impact of gene transfer on archaeal evolution.</title>
        <authorList>
            <person name="Dombrowski N."/>
            <person name="Williams T.A."/>
            <person name="Sun J."/>
            <person name="Woodcroft B.J."/>
            <person name="Lee J.H."/>
            <person name="Minh B.Q."/>
            <person name="Rinke C."/>
            <person name="Spang A."/>
        </authorList>
    </citation>
    <scope>NUCLEOTIDE SEQUENCE [LARGE SCALE GENOMIC DNA]</scope>
    <source>
        <strain evidence="3">MAG_bin1129</strain>
    </source>
</reference>
<evidence type="ECO:0000256" key="2">
    <source>
        <dbReference type="SAM" id="Phobius"/>
    </source>
</evidence>
<keyword evidence="2" id="KW-0472">Membrane</keyword>
<feature type="coiled-coil region" evidence="1">
    <location>
        <begin position="172"/>
        <end position="199"/>
    </location>
</feature>
<evidence type="ECO:0000256" key="1">
    <source>
        <dbReference type="SAM" id="Coils"/>
    </source>
</evidence>
<dbReference type="AlphaFoldDB" id="A0A832XGE7"/>
<evidence type="ECO:0000313" key="4">
    <source>
        <dbReference type="Proteomes" id="UP000646946"/>
    </source>
</evidence>
<gene>
    <name evidence="3" type="ORF">H1016_00990</name>
</gene>
<keyword evidence="2" id="KW-1133">Transmembrane helix</keyword>
<keyword evidence="2" id="KW-0812">Transmembrane</keyword>
<proteinExistence type="predicted"/>
<comment type="caution">
    <text evidence="3">The sequence shown here is derived from an EMBL/GenBank/DDBJ whole genome shotgun (WGS) entry which is preliminary data.</text>
</comment>
<protein>
    <submittedName>
        <fullName evidence="3">Uncharacterized protein</fullName>
    </submittedName>
</protein>
<name>A0A832XGE7_9ARCH</name>
<feature type="transmembrane region" description="Helical" evidence="2">
    <location>
        <begin position="382"/>
        <end position="399"/>
    </location>
</feature>
<keyword evidence="4" id="KW-1185">Reference proteome</keyword>
<dbReference type="Proteomes" id="UP000646946">
    <property type="component" value="Unassembled WGS sequence"/>
</dbReference>
<accession>A0A832XGE7</accession>
<keyword evidence="1" id="KW-0175">Coiled coil</keyword>
<organism evidence="3 4">
    <name type="scientific">Candidatus Naiadarchaeum limnaeum</name>
    <dbReference type="NCBI Taxonomy" id="2756139"/>
    <lineage>
        <taxon>Archaea</taxon>
        <taxon>Candidatus Undinarchaeota</taxon>
        <taxon>Candidatus Undinarchaeia</taxon>
        <taxon>Candidatus Naiadarchaeales</taxon>
        <taxon>Candidatus Naiadarchaeaceae</taxon>
        <taxon>Candidatus Naiadarchaeum</taxon>
    </lineage>
</organism>
<sequence length="407" mass="45056">MRKIFPYVFIGIVTFIILLNAISAQAAVTYPYQYNYVSSSITFDEKGKAVLVATLNAETLRDEAVDEITLRIPYADVSIWYVKEQVEKRELLISLSKDCVYTVPYAEGAVDITARSPSYYPPPCSNGKIRSNVYYRSDYFDTNLDIKTEVRGGSTYVKIPLRGAFYSKEARKKIEELNIKEAEKKVPDLIEKFNNTNKDFDEIKQSSYEVAGKITIKYSVPGAIKVAEKEGKLEFKTITDVNAPIEVLTVGVSAPYGYKFEGKPDFPLATQTEIQRSGISAPLAGIASSGGGAYSISKGAVSGASAQKTSAAISELTQIASGEGFITEPYYPDSYPQPTPQQKIDYIEVRSNIDGNEIVNIEGKYQVVKEKSTELPSDLEKYLPYIIGIVVILGVAAIAQRYKLLWD</sequence>